<dbReference type="CDD" id="cd21037">
    <property type="entry name" value="MLKL_NTD"/>
    <property type="match status" value="1"/>
</dbReference>
<sequence>MNNLRDRRGNNSKFNGLMLVLQSIKDSADAFPPLKSTAAALLVAIGICKDFKKNREDWFAFAQDLTQFMVDVNECIQKSPHPVVLNRLKEFTQELNEIFGEIVQMLSRSKAERFMQVKSDRERLENYQIRIREKRDQLHTILLLQISETVQEALNLAAVDHSSEEATQPLRLLYHEGTQNFKLCLSTQGQPNPCKRPCSLRGDRGLGMLSPVALVPVRVVVLFWVIVILSQP</sequence>
<proteinExistence type="predicted"/>
<evidence type="ECO:0008006" key="4">
    <source>
        <dbReference type="Google" id="ProtNLM"/>
    </source>
</evidence>
<dbReference type="Proteomes" id="UP000076798">
    <property type="component" value="Unassembled WGS sequence"/>
</dbReference>
<dbReference type="AlphaFoldDB" id="A0A166F6L8"/>
<keyword evidence="1" id="KW-0812">Transmembrane</keyword>
<name>A0A166F6L8_9AGAM</name>
<protein>
    <recommendedName>
        <fullName evidence="4">Fungal STAND N-terminal Goodbye domain-containing protein</fullName>
    </recommendedName>
</protein>
<dbReference type="EMBL" id="KV428034">
    <property type="protein sequence ID" value="KZT40335.1"/>
    <property type="molecule type" value="Genomic_DNA"/>
</dbReference>
<organism evidence="2 3">
    <name type="scientific">Sistotremastrum suecicum HHB10207 ss-3</name>
    <dbReference type="NCBI Taxonomy" id="1314776"/>
    <lineage>
        <taxon>Eukaryota</taxon>
        <taxon>Fungi</taxon>
        <taxon>Dikarya</taxon>
        <taxon>Basidiomycota</taxon>
        <taxon>Agaricomycotina</taxon>
        <taxon>Agaricomycetes</taxon>
        <taxon>Sistotremastrales</taxon>
        <taxon>Sistotremastraceae</taxon>
        <taxon>Sistotremastrum</taxon>
    </lineage>
</organism>
<evidence type="ECO:0000256" key="1">
    <source>
        <dbReference type="SAM" id="Phobius"/>
    </source>
</evidence>
<dbReference type="InterPro" id="IPR059179">
    <property type="entry name" value="MLKL-like_MCAfunc"/>
</dbReference>
<evidence type="ECO:0000313" key="2">
    <source>
        <dbReference type="EMBL" id="KZT40335.1"/>
    </source>
</evidence>
<evidence type="ECO:0000313" key="3">
    <source>
        <dbReference type="Proteomes" id="UP000076798"/>
    </source>
</evidence>
<keyword evidence="1" id="KW-1133">Transmembrane helix</keyword>
<keyword evidence="3" id="KW-1185">Reference proteome</keyword>
<reference evidence="2 3" key="1">
    <citation type="journal article" date="2016" name="Mol. Biol. Evol.">
        <title>Comparative Genomics of Early-Diverging Mushroom-Forming Fungi Provides Insights into the Origins of Lignocellulose Decay Capabilities.</title>
        <authorList>
            <person name="Nagy L.G."/>
            <person name="Riley R."/>
            <person name="Tritt A."/>
            <person name="Adam C."/>
            <person name="Daum C."/>
            <person name="Floudas D."/>
            <person name="Sun H."/>
            <person name="Yadav J.S."/>
            <person name="Pangilinan J."/>
            <person name="Larsson K.H."/>
            <person name="Matsuura K."/>
            <person name="Barry K."/>
            <person name="Labutti K."/>
            <person name="Kuo R."/>
            <person name="Ohm R.A."/>
            <person name="Bhattacharya S.S."/>
            <person name="Shirouzu T."/>
            <person name="Yoshinaga Y."/>
            <person name="Martin F.M."/>
            <person name="Grigoriev I.V."/>
            <person name="Hibbett D.S."/>
        </authorList>
    </citation>
    <scope>NUCLEOTIDE SEQUENCE [LARGE SCALE GENOMIC DNA]</scope>
    <source>
        <strain evidence="2 3">HHB10207 ss-3</strain>
    </source>
</reference>
<dbReference type="OrthoDB" id="3252516at2759"/>
<accession>A0A166F6L8</accession>
<keyword evidence="1" id="KW-0472">Membrane</keyword>
<feature type="transmembrane region" description="Helical" evidence="1">
    <location>
        <begin position="205"/>
        <end position="229"/>
    </location>
</feature>
<gene>
    <name evidence="2" type="ORF">SISSUDRAFT_1118389</name>
</gene>